<dbReference type="GeneID" id="122128675"/>
<dbReference type="AlphaFoldDB" id="A0A8M1KA36"/>
<name>A0A8M1KA36_CLUHA</name>
<reference evidence="5" key="1">
    <citation type="submission" date="2025-08" db="UniProtKB">
        <authorList>
            <consortium name="RefSeq"/>
        </authorList>
    </citation>
    <scope>IDENTIFICATION</scope>
</reference>
<sequence>MSTNGITLDLSLISCPSLPTCPRLPVVYGYHGSLATPVNLTVSLRRFRYMALWEAGPGSPPGVSYAVETCPLSRSGLWTSVRGCERVSSPLECDVTEAFSSVEETYYTAVTSRLGALASVPANHSGFMPKMSAQPEPPLVSLSLCNQSLCVSLKPPADWLTELYKAYQYIVNISTVGNKHLVSVERDLSGLVLKVVPGREYCVSVSIKEHTHTHTAPQCIIVPALYNKDAVVSGLLCVFVVVGALSVPILFYSGFICLRAPLPSLLSCDLSAGLSFSASYRIRVRAESGGQRSNWSHTLNFTPDEDTLLGQPSSVELQGGVSMVMVQMLEPLTHDDKPMSNMMGELSYRAQYWERDTPGQIREVDTHIPLLLLQELKPYTEYCLRVCVFSLDYNKISNYTHTQCTHTHGQCPVWHVPLGVCAGVCVLVLATLTLLLRKKMGKSPPKYLTPYSLQVWSSSIPIYTCCTWIRNTALGLPWRQQSLDNRGRTLGVEKR</sequence>
<keyword evidence="4" id="KW-1185">Reference proteome</keyword>
<gene>
    <name evidence="5" type="primary">crfb2</name>
</gene>
<dbReference type="InterPro" id="IPR050650">
    <property type="entry name" value="Type-II_Cytokine-TF_Rcpt"/>
</dbReference>
<keyword evidence="1" id="KW-1133">Transmembrane helix</keyword>
<keyword evidence="1" id="KW-0812">Transmembrane</keyword>
<evidence type="ECO:0000256" key="1">
    <source>
        <dbReference type="SAM" id="Phobius"/>
    </source>
</evidence>
<evidence type="ECO:0000313" key="4">
    <source>
        <dbReference type="Proteomes" id="UP000515152"/>
    </source>
</evidence>
<dbReference type="Pfam" id="PF09294">
    <property type="entry name" value="Interfer-bind"/>
    <property type="match status" value="2"/>
</dbReference>
<feature type="domain" description="Interferon/interleukin receptor" evidence="3">
    <location>
        <begin position="308"/>
        <end position="407"/>
    </location>
</feature>
<dbReference type="CTD" id="777653"/>
<accession>A0A8M1KA36</accession>
<dbReference type="GO" id="GO:0004896">
    <property type="term" value="F:cytokine receptor activity"/>
    <property type="evidence" value="ECO:0007669"/>
    <property type="project" value="TreeGrafter"/>
</dbReference>
<evidence type="ECO:0000259" key="2">
    <source>
        <dbReference type="Pfam" id="PF01108"/>
    </source>
</evidence>
<dbReference type="RefSeq" id="XP_042559098.1">
    <property type="nucleotide sequence ID" value="XM_042703164.1"/>
</dbReference>
<dbReference type="PANTHER" id="PTHR20859">
    <property type="entry name" value="INTERFERON/INTERLEUKIN RECEPTOR"/>
    <property type="match status" value="1"/>
</dbReference>
<dbReference type="InterPro" id="IPR003961">
    <property type="entry name" value="FN3_dom"/>
</dbReference>
<evidence type="ECO:0000313" key="5">
    <source>
        <dbReference type="RefSeq" id="XP_042559098.1"/>
    </source>
</evidence>
<feature type="transmembrane region" description="Helical" evidence="1">
    <location>
        <begin position="414"/>
        <end position="436"/>
    </location>
</feature>
<feature type="domain" description="Fibronectin type-III" evidence="2">
    <location>
        <begin position="32"/>
        <end position="117"/>
    </location>
</feature>
<feature type="transmembrane region" description="Helical" evidence="1">
    <location>
        <begin position="230"/>
        <end position="255"/>
    </location>
</feature>
<dbReference type="PANTHER" id="PTHR20859:SF85">
    <property type="entry name" value="INTERFERON ALPHA_BETA RECEPTOR 1 ISOFORM X1"/>
    <property type="match status" value="1"/>
</dbReference>
<keyword evidence="5" id="KW-0675">Receptor</keyword>
<feature type="domain" description="Interferon/interleukin receptor" evidence="3">
    <location>
        <begin position="136"/>
        <end position="215"/>
    </location>
</feature>
<dbReference type="Proteomes" id="UP000515152">
    <property type="component" value="Chromosome 2"/>
</dbReference>
<dbReference type="Pfam" id="PF01108">
    <property type="entry name" value="Tissue_fac"/>
    <property type="match status" value="1"/>
</dbReference>
<keyword evidence="1" id="KW-0472">Membrane</keyword>
<proteinExistence type="predicted"/>
<evidence type="ECO:0000259" key="3">
    <source>
        <dbReference type="Pfam" id="PF09294"/>
    </source>
</evidence>
<organism evidence="4 5">
    <name type="scientific">Clupea harengus</name>
    <name type="common">Atlantic herring</name>
    <dbReference type="NCBI Taxonomy" id="7950"/>
    <lineage>
        <taxon>Eukaryota</taxon>
        <taxon>Metazoa</taxon>
        <taxon>Chordata</taxon>
        <taxon>Craniata</taxon>
        <taxon>Vertebrata</taxon>
        <taxon>Euteleostomi</taxon>
        <taxon>Actinopterygii</taxon>
        <taxon>Neopterygii</taxon>
        <taxon>Teleostei</taxon>
        <taxon>Clupei</taxon>
        <taxon>Clupeiformes</taxon>
        <taxon>Clupeoidei</taxon>
        <taxon>Clupeidae</taxon>
        <taxon>Clupea</taxon>
    </lineage>
</organism>
<dbReference type="OrthoDB" id="10031784at2759"/>
<dbReference type="KEGG" id="char:122128675"/>
<dbReference type="GO" id="GO:0005886">
    <property type="term" value="C:plasma membrane"/>
    <property type="evidence" value="ECO:0007669"/>
    <property type="project" value="TreeGrafter"/>
</dbReference>
<dbReference type="InterPro" id="IPR015373">
    <property type="entry name" value="Interferon/interleukin_rcp_dom"/>
</dbReference>
<protein>
    <submittedName>
        <fullName evidence="5">Cytokine receptor family member b2</fullName>
    </submittedName>
</protein>